<dbReference type="Bgee" id="ENSRNOG00000000983">
    <property type="expression patterns" value="Expressed in thymus and 19 other cell types or tissues"/>
</dbReference>
<keyword evidence="24" id="KW-1185">Reference proteome</keyword>
<dbReference type="Gene3D" id="3.30.160.60">
    <property type="entry name" value="Classic Zinc Finger"/>
    <property type="match status" value="1"/>
</dbReference>
<dbReference type="RGD" id="1596067">
    <property type="gene designation" value="Atp5mf"/>
</dbReference>
<evidence type="ECO:0000256" key="12">
    <source>
        <dbReference type="ARBA" id="ARBA00023125"/>
    </source>
</evidence>
<keyword evidence="4" id="KW-0138">CF(0)</keyword>
<dbReference type="GeneTree" id="ENSGT00940000162347"/>
<dbReference type="InterPro" id="IPR019344">
    <property type="entry name" value="F1F0-ATPsyn_F_prd"/>
</dbReference>
<keyword evidence="16 19" id="KW-0539">Nucleus</keyword>
<keyword evidence="7 18" id="KW-0863">Zinc-finger</keyword>
<dbReference type="PROSITE" id="PS50804">
    <property type="entry name" value="SCAN_BOX"/>
    <property type="match status" value="1"/>
</dbReference>
<dbReference type="SMART" id="SM00355">
    <property type="entry name" value="ZnF_C2H2"/>
    <property type="match status" value="1"/>
</dbReference>
<evidence type="ECO:0000256" key="4">
    <source>
        <dbReference type="ARBA" id="ARBA00022547"/>
    </source>
</evidence>
<evidence type="ECO:0000313" key="25">
    <source>
        <dbReference type="RGD" id="628654"/>
    </source>
</evidence>
<keyword evidence="8" id="KW-0375">Hydrogen ion transport</keyword>
<keyword evidence="26" id="KW-1267">Proteomics identification</keyword>
<keyword evidence="13" id="KW-0496">Mitochondrion</keyword>
<dbReference type="Proteomes" id="UP000002494">
    <property type="component" value="Chromosome 12"/>
</dbReference>
<comment type="subcellular location">
    <subcellularLocation>
        <location evidence="1">Mitochondrion membrane</location>
    </subcellularLocation>
    <subcellularLocation>
        <location evidence="19">Nucleus</location>
    </subcellularLocation>
</comment>
<keyword evidence="3" id="KW-0813">Transport</keyword>
<evidence type="ECO:0000256" key="17">
    <source>
        <dbReference type="ARBA" id="ARBA00023310"/>
    </source>
</evidence>
<evidence type="ECO:0000313" key="23">
    <source>
        <dbReference type="Ensembl" id="ENSRNOP00000001302.6"/>
    </source>
</evidence>
<evidence type="ECO:0000256" key="3">
    <source>
        <dbReference type="ARBA" id="ARBA00022448"/>
    </source>
</evidence>
<organism evidence="23 24">
    <name type="scientific">Rattus norvegicus</name>
    <name type="common">Rat</name>
    <dbReference type="NCBI Taxonomy" id="10116"/>
    <lineage>
        <taxon>Eukaryota</taxon>
        <taxon>Metazoa</taxon>
        <taxon>Chordata</taxon>
        <taxon>Craniata</taxon>
        <taxon>Vertebrata</taxon>
        <taxon>Euteleostomi</taxon>
        <taxon>Mammalia</taxon>
        <taxon>Eutheria</taxon>
        <taxon>Euarchontoglires</taxon>
        <taxon>Glires</taxon>
        <taxon>Rodentia</taxon>
        <taxon>Myomorpha</taxon>
        <taxon>Muroidea</taxon>
        <taxon>Muridae</taxon>
        <taxon>Murinae</taxon>
        <taxon>Rattus</taxon>
    </lineage>
</organism>
<evidence type="ECO:0000256" key="8">
    <source>
        <dbReference type="ARBA" id="ARBA00022781"/>
    </source>
</evidence>
<dbReference type="HOGENOM" id="CLU_002678_49_4_1"/>
<dbReference type="PANTHER" id="PTHR45935:SF15">
    <property type="entry name" value="SCAN BOX DOMAIN-CONTAINING PROTEIN"/>
    <property type="match status" value="1"/>
</dbReference>
<evidence type="ECO:0000256" key="5">
    <source>
        <dbReference type="ARBA" id="ARBA00022723"/>
    </source>
</evidence>
<protein>
    <submittedName>
        <fullName evidence="23">ATP synthase membrane subunit f</fullName>
    </submittedName>
</protein>
<evidence type="ECO:0000256" key="20">
    <source>
        <dbReference type="SAM" id="MobiDB-lite"/>
    </source>
</evidence>
<evidence type="ECO:0007829" key="26">
    <source>
        <dbReference type="PeptideAtlas" id="A0ABZ3NNE7"/>
    </source>
</evidence>
<dbReference type="Pfam" id="PF10206">
    <property type="entry name" value="WRW"/>
    <property type="match status" value="1"/>
</dbReference>
<proteinExistence type="evidence at protein level"/>
<evidence type="ECO:0000256" key="1">
    <source>
        <dbReference type="ARBA" id="ARBA00004325"/>
    </source>
</evidence>
<keyword evidence="17" id="KW-0066">ATP synthesis</keyword>
<evidence type="ECO:0000313" key="24">
    <source>
        <dbReference type="Proteomes" id="UP000002494"/>
    </source>
</evidence>
<evidence type="ECO:0000256" key="6">
    <source>
        <dbReference type="ARBA" id="ARBA00022737"/>
    </source>
</evidence>
<dbReference type="InterPro" id="IPR013087">
    <property type="entry name" value="Znf_C2H2_type"/>
</dbReference>
<evidence type="ECO:0000256" key="13">
    <source>
        <dbReference type="ARBA" id="ARBA00023128"/>
    </source>
</evidence>
<dbReference type="SUPFAM" id="SSF109640">
    <property type="entry name" value="KRAB domain (Kruppel-associated box)"/>
    <property type="match status" value="1"/>
</dbReference>
<evidence type="ECO:0000256" key="9">
    <source>
        <dbReference type="ARBA" id="ARBA00022833"/>
    </source>
</evidence>
<reference evidence="23" key="2">
    <citation type="submission" date="2025-08" db="UniProtKB">
        <authorList>
            <consortium name="Ensembl"/>
        </authorList>
    </citation>
    <scope>IDENTIFICATION</scope>
    <source>
        <strain evidence="23">Brown Norway</strain>
    </source>
</reference>
<keyword evidence="12" id="KW-0238">DNA-binding</keyword>
<keyword evidence="6" id="KW-0677">Repeat</keyword>
<dbReference type="PANTHER" id="PTHR45935">
    <property type="entry name" value="PROTEIN ZBED8-RELATED"/>
    <property type="match status" value="1"/>
</dbReference>
<dbReference type="InterPro" id="IPR050916">
    <property type="entry name" value="SCAN-C2H2_zinc_finger"/>
</dbReference>
<keyword evidence="9" id="KW-0862">Zinc</keyword>
<keyword evidence="15" id="KW-0804">Transcription</keyword>
<dbReference type="CDD" id="cd07936">
    <property type="entry name" value="SCAN"/>
    <property type="match status" value="1"/>
</dbReference>
<dbReference type="SMART" id="SM00349">
    <property type="entry name" value="KRAB"/>
    <property type="match status" value="1"/>
</dbReference>
<accession>A0ABZ3NNE7</accession>
<dbReference type="OMA" id="ETCHISH"/>
<feature type="domain" description="SCAN box" evidence="22">
    <location>
        <begin position="44"/>
        <end position="126"/>
    </location>
</feature>
<gene>
    <name evidence="25" type="primary">Zfp394</name>
    <name evidence="23" type="synonym">Atp5mf</name>
</gene>
<evidence type="ECO:0000256" key="11">
    <source>
        <dbReference type="ARBA" id="ARBA00023065"/>
    </source>
</evidence>
<dbReference type="InterPro" id="IPR038269">
    <property type="entry name" value="SCAN_sf"/>
</dbReference>
<dbReference type="SUPFAM" id="SSF57667">
    <property type="entry name" value="beta-beta-alpha zinc fingers"/>
    <property type="match status" value="1"/>
</dbReference>
<evidence type="ECO:0000256" key="7">
    <source>
        <dbReference type="ARBA" id="ARBA00022771"/>
    </source>
</evidence>
<dbReference type="Gene3D" id="1.10.4020.10">
    <property type="entry name" value="DNA breaking-rejoining enzymes"/>
    <property type="match status" value="1"/>
</dbReference>
<dbReference type="SMART" id="SM00431">
    <property type="entry name" value="SCAN"/>
    <property type="match status" value="1"/>
</dbReference>
<comment type="similarity">
    <text evidence="2">Belongs to the ATPase F chain family.</text>
</comment>
<sequence>MAAGSGVAPPPLGVGLCAVKVEEDSPGSQEPSGSGDWQNPETSRKQFRQLRYQEVAGPEEALSRLWELCRRWLRPELRSKEQIMELLVLEQFLTILPQELQAYVRDHCPESGEEAAALARTLQRALDGASLQSFATFKDVAESLTWEEWEQLAAARKGFCRESTKDPGSTVGPGLETKAVTTDVILKQEMSKEAESQAWLQEVSQGKVPVFTKCGDTWEDWEERLPKAAELLPLQSSPEEQGRTAIPHLLGVSKDESDSKDNEFGNSGSLVLGQHIQTAEGLVTNGECGEDHKQGLHAKCHTVKPHSSVDSALGLLESQRHFQEGRPYKCDSCEKRFRQRSDLFKHQRTHTGTGPKCSSGDVLPMSLCSQPPQGCGALPSSLCARPNFCGQQDFKMASIVPLKEKKLMEVKLRELPSWILMRDFTPSGIAGAFRRGYDRYYNKYINVRKGSISGINMVLAAYVVFSYCISYKELTPACQSHLDLGNTRCCRAVMDACVTV</sequence>
<dbReference type="SUPFAM" id="SSF47353">
    <property type="entry name" value="Retrovirus capsid dimerization domain-like"/>
    <property type="match status" value="1"/>
</dbReference>
<evidence type="ECO:0000256" key="16">
    <source>
        <dbReference type="ARBA" id="ARBA00023242"/>
    </source>
</evidence>
<evidence type="ECO:0000259" key="22">
    <source>
        <dbReference type="PROSITE" id="PS50804"/>
    </source>
</evidence>
<evidence type="ECO:0000256" key="2">
    <source>
        <dbReference type="ARBA" id="ARBA00005895"/>
    </source>
</evidence>
<dbReference type="InterPro" id="IPR036236">
    <property type="entry name" value="Znf_C2H2_sf"/>
</dbReference>
<feature type="domain" description="C2H2-type" evidence="21">
    <location>
        <begin position="328"/>
        <end position="355"/>
    </location>
</feature>
<dbReference type="InterPro" id="IPR001909">
    <property type="entry name" value="KRAB"/>
</dbReference>
<keyword evidence="14" id="KW-0472">Membrane</keyword>
<dbReference type="RGD" id="628654">
    <property type="gene designation" value="Zfp394"/>
</dbReference>
<feature type="compositionally biased region" description="Polar residues" evidence="20">
    <location>
        <begin position="26"/>
        <end position="41"/>
    </location>
</feature>
<dbReference type="PROSITE" id="PS00028">
    <property type="entry name" value="ZINC_FINGER_C2H2_1"/>
    <property type="match status" value="1"/>
</dbReference>
<keyword evidence="11" id="KW-0406">Ion transport</keyword>
<reference evidence="23" key="1">
    <citation type="submission" date="2024-01" db="EMBL/GenBank/DDBJ databases">
        <title>GRCr8: a new rat reference genome assembly contstructed from accurate long reads and long range scaffolding.</title>
        <authorList>
            <person name="Doris P.A."/>
            <person name="Kalbfleisch T."/>
            <person name="Li K."/>
            <person name="Howe K."/>
            <person name="Wood J."/>
        </authorList>
    </citation>
    <scope>NUCLEOTIDE SEQUENCE [LARGE SCALE GENOMIC DNA]</scope>
    <source>
        <strain evidence="23">Brown Norway</strain>
    </source>
</reference>
<keyword evidence="10" id="KW-0805">Transcription regulation</keyword>
<evidence type="ECO:0000256" key="19">
    <source>
        <dbReference type="PROSITE-ProRule" id="PRU00187"/>
    </source>
</evidence>
<dbReference type="CDD" id="cd07765">
    <property type="entry name" value="KRAB_A-box"/>
    <property type="match status" value="1"/>
</dbReference>
<reference evidence="23" key="3">
    <citation type="submission" date="2025-09" db="UniProtKB">
        <authorList>
            <consortium name="Ensembl"/>
        </authorList>
    </citation>
    <scope>IDENTIFICATION</scope>
    <source>
        <strain evidence="23">Brown Norway</strain>
    </source>
</reference>
<evidence type="ECO:0000259" key="21">
    <source>
        <dbReference type="PROSITE" id="PS50157"/>
    </source>
</evidence>
<keyword evidence="5" id="KW-0479">Metal-binding</keyword>
<feature type="region of interest" description="Disordered" evidence="20">
    <location>
        <begin position="18"/>
        <end position="45"/>
    </location>
</feature>
<evidence type="ECO:0000256" key="14">
    <source>
        <dbReference type="ARBA" id="ARBA00023136"/>
    </source>
</evidence>
<dbReference type="Pfam" id="PF00096">
    <property type="entry name" value="zf-C2H2"/>
    <property type="match status" value="1"/>
</dbReference>
<dbReference type="Ensembl" id="ENSRNOT00000001302.8">
    <property type="protein sequence ID" value="ENSRNOP00000001302.6"/>
    <property type="gene ID" value="ENSRNOG00000027049.8"/>
</dbReference>
<name>A0ABZ3NNE7_RAT</name>
<evidence type="ECO:0000256" key="10">
    <source>
        <dbReference type="ARBA" id="ARBA00023015"/>
    </source>
</evidence>
<dbReference type="PROSITE" id="PS50157">
    <property type="entry name" value="ZINC_FINGER_C2H2_2"/>
    <property type="match status" value="1"/>
</dbReference>
<evidence type="ECO:0000256" key="18">
    <source>
        <dbReference type="PROSITE-ProRule" id="PRU00042"/>
    </source>
</evidence>
<dbReference type="Pfam" id="PF02023">
    <property type="entry name" value="SCAN"/>
    <property type="match status" value="1"/>
</dbReference>
<dbReference type="InterPro" id="IPR003309">
    <property type="entry name" value="SCAN_dom"/>
</dbReference>
<evidence type="ECO:0000256" key="15">
    <source>
        <dbReference type="ARBA" id="ARBA00023163"/>
    </source>
</evidence>
<dbReference type="InterPro" id="IPR036051">
    <property type="entry name" value="KRAB_dom_sf"/>
</dbReference>
<dbReference type="Pfam" id="PF01352">
    <property type="entry name" value="KRAB"/>
    <property type="match status" value="1"/>
</dbReference>